<feature type="compositionally biased region" description="Polar residues" evidence="1">
    <location>
        <begin position="216"/>
        <end position="226"/>
    </location>
</feature>
<evidence type="ECO:0000313" key="2">
    <source>
        <dbReference type="EMBL" id="CAJ1949550.1"/>
    </source>
</evidence>
<protein>
    <submittedName>
        <fullName evidence="2">Uncharacterized protein</fullName>
    </submittedName>
</protein>
<name>A0AAD2JHJ7_9STRA</name>
<accession>A0AAD2JHJ7</accession>
<gene>
    <name evidence="2" type="ORF">CYCCA115_LOCUS12153</name>
</gene>
<reference evidence="2" key="1">
    <citation type="submission" date="2023-08" db="EMBL/GenBank/DDBJ databases">
        <authorList>
            <person name="Audoor S."/>
            <person name="Bilcke G."/>
        </authorList>
    </citation>
    <scope>NUCLEOTIDE SEQUENCE</scope>
</reference>
<evidence type="ECO:0000256" key="1">
    <source>
        <dbReference type="SAM" id="MobiDB-lite"/>
    </source>
</evidence>
<organism evidence="2 3">
    <name type="scientific">Cylindrotheca closterium</name>
    <dbReference type="NCBI Taxonomy" id="2856"/>
    <lineage>
        <taxon>Eukaryota</taxon>
        <taxon>Sar</taxon>
        <taxon>Stramenopiles</taxon>
        <taxon>Ochrophyta</taxon>
        <taxon>Bacillariophyta</taxon>
        <taxon>Bacillariophyceae</taxon>
        <taxon>Bacillariophycidae</taxon>
        <taxon>Bacillariales</taxon>
        <taxon>Bacillariaceae</taxon>
        <taxon>Cylindrotheca</taxon>
    </lineage>
</organism>
<feature type="compositionally biased region" description="Polar residues" evidence="1">
    <location>
        <begin position="237"/>
        <end position="247"/>
    </location>
</feature>
<dbReference type="Proteomes" id="UP001295423">
    <property type="component" value="Unassembled WGS sequence"/>
</dbReference>
<dbReference type="AlphaFoldDB" id="A0AAD2JHJ7"/>
<feature type="compositionally biased region" description="Basic and acidic residues" evidence="1">
    <location>
        <begin position="203"/>
        <end position="215"/>
    </location>
</feature>
<sequence>MATKKKKENVVFLNITIVDASLAVKEKVMKRMEKLPKPVQNQAAHAATYFTGRRKTAQVLSQRFCRELPRTFAKKGVTITVEEVFREGPYVVLKLKVLNVDSESIDRNWLRWFTRNIGFKDQIEENLLPNLVAKQLTETMPALVDERMAQSKITAETKVNIRSKQEEYFQMKLEEISEEIETRKRNKSLQKIRRRLSLSSGGDSKRSIDEERQPQNDEQSVSSEPNNLRAKLKKRLSSVSMKSTFSSDEGDKENTEVLDLTEDDKPSRWRRLRGDRNDCEIMEV</sequence>
<feature type="region of interest" description="Disordered" evidence="1">
    <location>
        <begin position="194"/>
        <end position="270"/>
    </location>
</feature>
<dbReference type="EMBL" id="CAKOGP040001758">
    <property type="protein sequence ID" value="CAJ1949550.1"/>
    <property type="molecule type" value="Genomic_DNA"/>
</dbReference>
<keyword evidence="3" id="KW-1185">Reference proteome</keyword>
<proteinExistence type="predicted"/>
<comment type="caution">
    <text evidence="2">The sequence shown here is derived from an EMBL/GenBank/DDBJ whole genome shotgun (WGS) entry which is preliminary data.</text>
</comment>
<evidence type="ECO:0000313" key="3">
    <source>
        <dbReference type="Proteomes" id="UP001295423"/>
    </source>
</evidence>